<dbReference type="PANTHER" id="PTHR33376:SF4">
    <property type="entry name" value="SIALIC ACID-BINDING PERIPLASMIC PROTEIN SIAP"/>
    <property type="match status" value="1"/>
</dbReference>
<evidence type="ECO:0000256" key="2">
    <source>
        <dbReference type="SAM" id="SignalP"/>
    </source>
</evidence>
<name>A0A0C5V534_9GAMM</name>
<evidence type="ECO:0000313" key="3">
    <source>
        <dbReference type="EMBL" id="AJQ94585.1"/>
    </source>
</evidence>
<keyword evidence="4" id="KW-1185">Reference proteome</keyword>
<evidence type="ECO:0000313" key="4">
    <source>
        <dbReference type="Proteomes" id="UP000032266"/>
    </source>
</evidence>
<dbReference type="Proteomes" id="UP000032266">
    <property type="component" value="Chromosome"/>
</dbReference>
<organism evidence="3 4">
    <name type="scientific">Gynuella sunshinyii YC6258</name>
    <dbReference type="NCBI Taxonomy" id="1445510"/>
    <lineage>
        <taxon>Bacteria</taxon>
        <taxon>Pseudomonadati</taxon>
        <taxon>Pseudomonadota</taxon>
        <taxon>Gammaproteobacteria</taxon>
        <taxon>Oceanospirillales</taxon>
        <taxon>Saccharospirillaceae</taxon>
        <taxon>Gynuella</taxon>
    </lineage>
</organism>
<gene>
    <name evidence="3" type="ORF">YC6258_02547</name>
</gene>
<dbReference type="InterPro" id="IPR038404">
    <property type="entry name" value="TRAP_DctP_sf"/>
</dbReference>
<dbReference type="STRING" id="1445510.YC6258_02547"/>
<dbReference type="KEGG" id="gsn:YC6258_02547"/>
<dbReference type="PANTHER" id="PTHR33376">
    <property type="match status" value="1"/>
</dbReference>
<dbReference type="RefSeq" id="WP_052830220.1">
    <property type="nucleotide sequence ID" value="NZ_CP007142.1"/>
</dbReference>
<dbReference type="InterPro" id="IPR018389">
    <property type="entry name" value="DctP_fam"/>
</dbReference>
<proteinExistence type="predicted"/>
<dbReference type="GO" id="GO:0055085">
    <property type="term" value="P:transmembrane transport"/>
    <property type="evidence" value="ECO:0007669"/>
    <property type="project" value="InterPro"/>
</dbReference>
<dbReference type="Pfam" id="PF03480">
    <property type="entry name" value="DctP"/>
    <property type="match status" value="1"/>
</dbReference>
<dbReference type="OrthoDB" id="5670809at2"/>
<protein>
    <submittedName>
        <fullName evidence="3">TRAP-type C4-dicarboxylate transport system, periplasmic component</fullName>
    </submittedName>
</protein>
<feature type="chain" id="PRO_5002194336" evidence="2">
    <location>
        <begin position="21"/>
        <end position="329"/>
    </location>
</feature>
<evidence type="ECO:0000256" key="1">
    <source>
        <dbReference type="ARBA" id="ARBA00022729"/>
    </source>
</evidence>
<accession>A0A0C5V534</accession>
<feature type="signal peptide" evidence="2">
    <location>
        <begin position="1"/>
        <end position="20"/>
    </location>
</feature>
<dbReference type="EMBL" id="CP007142">
    <property type="protein sequence ID" value="AJQ94585.1"/>
    <property type="molecule type" value="Genomic_DNA"/>
</dbReference>
<dbReference type="NCBIfam" id="NF037995">
    <property type="entry name" value="TRAP_S1"/>
    <property type="match status" value="1"/>
</dbReference>
<sequence>MIIRFTLFILSLVLVVPASAVTLKISTAYPDGTAILKEYRAAGKKIEEQTDGRVKVKFYPGGVMGDDKTVKRKVRVGQLSGFMAPISAFADDYKDAQIYNGLLLFRNYDEVDAVRKTLDPIIEAGLTEHGWKTFGVVEGGFAYLMSVNSVTTLDELKQQKFWIPTDDPISENLTKAFGLSPIILNYGEVKTSLETGAINALASPPVAALSFFWYTNIKKITDLPFMYTAAALALDTKAYRKISADDQKLVDAIFTEASQNIDQQNRKDNQAAMKVLLSRGIDLVTPDESNVVELVTSADQANQTLVAEGEFSQKIYDLVKAELVKVRAQ</sequence>
<dbReference type="HOGENOM" id="CLU_036176_6_0_6"/>
<keyword evidence="1 2" id="KW-0732">Signal</keyword>
<reference evidence="3 4" key="1">
    <citation type="submission" date="2014-01" db="EMBL/GenBank/DDBJ databases">
        <title>Full genme sequencing of cellulolytic bacterium Gynuella sunshinyii YC6258T gen. nov., sp. nov.</title>
        <authorList>
            <person name="Khan H."/>
            <person name="Chung E.J."/>
            <person name="Chung Y.R."/>
        </authorList>
    </citation>
    <scope>NUCLEOTIDE SEQUENCE [LARGE SCALE GENOMIC DNA]</scope>
    <source>
        <strain evidence="3 4">YC6258</strain>
    </source>
</reference>
<dbReference type="Gene3D" id="3.40.190.170">
    <property type="entry name" value="Bacterial extracellular solute-binding protein, family 7"/>
    <property type="match status" value="1"/>
</dbReference>
<dbReference type="AlphaFoldDB" id="A0A0C5V534"/>